<gene>
    <name evidence="2" type="ORF">G3I59_08165</name>
    <name evidence="3" type="ORF">SAMN05421854_12342</name>
</gene>
<dbReference type="RefSeq" id="WP_067576388.1">
    <property type="nucleotide sequence ID" value="NZ_FOWC01000023.1"/>
</dbReference>
<evidence type="ECO:0000256" key="1">
    <source>
        <dbReference type="SAM" id="Phobius"/>
    </source>
</evidence>
<accession>A0A1I6B4F4</accession>
<dbReference type="Proteomes" id="UP000199137">
    <property type="component" value="Unassembled WGS sequence"/>
</dbReference>
<name>A0A1I6B4F4_9PSEU</name>
<keyword evidence="1" id="KW-0472">Membrane</keyword>
<dbReference type="AlphaFoldDB" id="A0A1I6B4F4"/>
<dbReference type="EMBL" id="FOWC01000023">
    <property type="protein sequence ID" value="SFQ75830.1"/>
    <property type="molecule type" value="Genomic_DNA"/>
</dbReference>
<keyword evidence="1" id="KW-1133">Transmembrane helix</keyword>
<dbReference type="EMBL" id="JAAGNC010000057">
    <property type="protein sequence ID" value="NEC55574.1"/>
    <property type="molecule type" value="Genomic_DNA"/>
</dbReference>
<evidence type="ECO:0000313" key="2">
    <source>
        <dbReference type="EMBL" id="NEC55574.1"/>
    </source>
</evidence>
<sequence length="83" mass="8448">MYWPVLAVLAIGVLALGSAGLRARKASTPARKEALVGAWLVAASGVVWWASAPAAGAVFLVIGAAVVFGAALTNGQLPYRRDS</sequence>
<protein>
    <submittedName>
        <fullName evidence="3">Uncharacterized protein</fullName>
    </submittedName>
</protein>
<reference evidence="3 4" key="1">
    <citation type="submission" date="2016-10" db="EMBL/GenBank/DDBJ databases">
        <authorList>
            <person name="de Groot N.N."/>
        </authorList>
    </citation>
    <scope>NUCLEOTIDE SEQUENCE [LARGE SCALE GENOMIC DNA]</scope>
    <source>
        <strain evidence="3 4">DSM 44637</strain>
    </source>
</reference>
<evidence type="ECO:0000313" key="4">
    <source>
        <dbReference type="Proteomes" id="UP000199137"/>
    </source>
</evidence>
<evidence type="ECO:0000313" key="3">
    <source>
        <dbReference type="EMBL" id="SFQ75830.1"/>
    </source>
</evidence>
<feature type="transmembrane region" description="Helical" evidence="1">
    <location>
        <begin position="47"/>
        <end position="72"/>
    </location>
</feature>
<dbReference type="STRING" id="112413.SAMN05421854_12342"/>
<keyword evidence="5" id="KW-1185">Reference proteome</keyword>
<evidence type="ECO:0000313" key="5">
    <source>
        <dbReference type="Proteomes" id="UP000470404"/>
    </source>
</evidence>
<proteinExistence type="predicted"/>
<keyword evidence="1" id="KW-0812">Transmembrane</keyword>
<organism evidence="3 4">
    <name type="scientific">Amycolatopsis rubida</name>
    <dbReference type="NCBI Taxonomy" id="112413"/>
    <lineage>
        <taxon>Bacteria</taxon>
        <taxon>Bacillati</taxon>
        <taxon>Actinomycetota</taxon>
        <taxon>Actinomycetes</taxon>
        <taxon>Pseudonocardiales</taxon>
        <taxon>Pseudonocardiaceae</taxon>
        <taxon>Amycolatopsis</taxon>
    </lineage>
</organism>
<dbReference type="Proteomes" id="UP000470404">
    <property type="component" value="Unassembled WGS sequence"/>
</dbReference>
<reference evidence="2 5" key="2">
    <citation type="submission" date="2020-01" db="EMBL/GenBank/DDBJ databases">
        <title>Insect and environment-associated Actinomycetes.</title>
        <authorList>
            <person name="Currrie C."/>
            <person name="Chevrette M."/>
            <person name="Carlson C."/>
            <person name="Stubbendieck R."/>
            <person name="Wendt-Pienkowski E."/>
        </authorList>
    </citation>
    <scope>NUCLEOTIDE SEQUENCE [LARGE SCALE GENOMIC DNA]</scope>
    <source>
        <strain evidence="2 5">SID8386</strain>
    </source>
</reference>